<dbReference type="GO" id="GO:0005634">
    <property type="term" value="C:nucleus"/>
    <property type="evidence" value="ECO:0007669"/>
    <property type="project" value="TreeGrafter"/>
</dbReference>
<sequence length="216" mass="24676">MEINIVDHELPNDSHNYYDVYFYDDRVNTLVTHDPDVLSNWLFRLQKIHGQRLGNLIVGLDVEWRPNFNRNQDNPIATLQLCVGRRCVVFQILHCSRECQIPDDLKYFLAEPDFTFVGVGIAGDVEKLAYDYGLSVGGRIVDLRDLAADRYGNKAFKNVGLKDLASAVLGRVVEKPKSVTMGRWDNRWLTPLQVQYACVDAFASFEIGRSLEADDY</sequence>
<dbReference type="FunFam" id="3.30.420.10:FF:000054">
    <property type="entry name" value="Werner Syndrome-like exonuclease"/>
    <property type="match status" value="1"/>
</dbReference>
<feature type="domain" description="3'-5' exonuclease" evidence="3">
    <location>
        <begin position="29"/>
        <end position="216"/>
    </location>
</feature>
<dbReference type="GO" id="GO:0003676">
    <property type="term" value="F:nucleic acid binding"/>
    <property type="evidence" value="ECO:0007669"/>
    <property type="project" value="InterPro"/>
</dbReference>
<name>A0AAV1CVQ3_OLDCO</name>
<dbReference type="GO" id="GO:0006139">
    <property type="term" value="P:nucleobase-containing compound metabolic process"/>
    <property type="evidence" value="ECO:0007669"/>
    <property type="project" value="InterPro"/>
</dbReference>
<evidence type="ECO:0000313" key="4">
    <source>
        <dbReference type="EMBL" id="CAI9099436.1"/>
    </source>
</evidence>
<dbReference type="SUPFAM" id="SSF53098">
    <property type="entry name" value="Ribonuclease H-like"/>
    <property type="match status" value="1"/>
</dbReference>
<gene>
    <name evidence="4" type="ORF">OLC1_LOCUS9463</name>
</gene>
<dbReference type="Proteomes" id="UP001161247">
    <property type="component" value="Chromosome 3"/>
</dbReference>
<dbReference type="GO" id="GO:0005737">
    <property type="term" value="C:cytoplasm"/>
    <property type="evidence" value="ECO:0007669"/>
    <property type="project" value="TreeGrafter"/>
</dbReference>
<dbReference type="InterPro" id="IPR036397">
    <property type="entry name" value="RNaseH_sf"/>
</dbReference>
<dbReference type="PANTHER" id="PTHR13620">
    <property type="entry name" value="3-5 EXONUCLEASE"/>
    <property type="match status" value="1"/>
</dbReference>
<dbReference type="CDD" id="cd06141">
    <property type="entry name" value="WRN_exo"/>
    <property type="match status" value="1"/>
</dbReference>
<evidence type="ECO:0000256" key="1">
    <source>
        <dbReference type="ARBA" id="ARBA00022722"/>
    </source>
</evidence>
<dbReference type="Pfam" id="PF01612">
    <property type="entry name" value="DNA_pol_A_exo1"/>
    <property type="match status" value="1"/>
</dbReference>
<dbReference type="GO" id="GO:0008408">
    <property type="term" value="F:3'-5' exonuclease activity"/>
    <property type="evidence" value="ECO:0007669"/>
    <property type="project" value="InterPro"/>
</dbReference>
<protein>
    <submittedName>
        <fullName evidence="4">OLC1v1036262C1</fullName>
    </submittedName>
</protein>
<accession>A0AAV1CVQ3</accession>
<dbReference type="SMART" id="SM00474">
    <property type="entry name" value="35EXOc"/>
    <property type="match status" value="1"/>
</dbReference>
<organism evidence="4 5">
    <name type="scientific">Oldenlandia corymbosa var. corymbosa</name>
    <dbReference type="NCBI Taxonomy" id="529605"/>
    <lineage>
        <taxon>Eukaryota</taxon>
        <taxon>Viridiplantae</taxon>
        <taxon>Streptophyta</taxon>
        <taxon>Embryophyta</taxon>
        <taxon>Tracheophyta</taxon>
        <taxon>Spermatophyta</taxon>
        <taxon>Magnoliopsida</taxon>
        <taxon>eudicotyledons</taxon>
        <taxon>Gunneridae</taxon>
        <taxon>Pentapetalae</taxon>
        <taxon>asterids</taxon>
        <taxon>lamiids</taxon>
        <taxon>Gentianales</taxon>
        <taxon>Rubiaceae</taxon>
        <taxon>Rubioideae</taxon>
        <taxon>Spermacoceae</taxon>
        <taxon>Hedyotis-Oldenlandia complex</taxon>
        <taxon>Oldenlandia</taxon>
    </lineage>
</organism>
<keyword evidence="2" id="KW-0378">Hydrolase</keyword>
<dbReference type="InterPro" id="IPR051132">
    <property type="entry name" value="3-5_Exonuclease_domain"/>
</dbReference>
<dbReference type="AlphaFoldDB" id="A0AAV1CVQ3"/>
<evidence type="ECO:0000259" key="3">
    <source>
        <dbReference type="SMART" id="SM00474"/>
    </source>
</evidence>
<keyword evidence="5" id="KW-1185">Reference proteome</keyword>
<evidence type="ECO:0000313" key="5">
    <source>
        <dbReference type="Proteomes" id="UP001161247"/>
    </source>
</evidence>
<reference evidence="4" key="1">
    <citation type="submission" date="2023-03" db="EMBL/GenBank/DDBJ databases">
        <authorList>
            <person name="Julca I."/>
        </authorList>
    </citation>
    <scope>NUCLEOTIDE SEQUENCE</scope>
</reference>
<dbReference type="InterPro" id="IPR012337">
    <property type="entry name" value="RNaseH-like_sf"/>
</dbReference>
<proteinExistence type="predicted"/>
<evidence type="ECO:0000256" key="2">
    <source>
        <dbReference type="ARBA" id="ARBA00022801"/>
    </source>
</evidence>
<dbReference type="PANTHER" id="PTHR13620:SF105">
    <property type="entry name" value="OS01G0737700 PROTEIN"/>
    <property type="match status" value="1"/>
</dbReference>
<dbReference type="EMBL" id="OX459120">
    <property type="protein sequence ID" value="CAI9099436.1"/>
    <property type="molecule type" value="Genomic_DNA"/>
</dbReference>
<dbReference type="Gene3D" id="3.30.420.10">
    <property type="entry name" value="Ribonuclease H-like superfamily/Ribonuclease H"/>
    <property type="match status" value="1"/>
</dbReference>
<dbReference type="InterPro" id="IPR002562">
    <property type="entry name" value="3'-5'_exonuclease_dom"/>
</dbReference>
<keyword evidence="1" id="KW-0540">Nuclease</keyword>